<comment type="caution">
    <text evidence="2">The sequence shown here is derived from an EMBL/GenBank/DDBJ whole genome shotgun (WGS) entry which is preliminary data.</text>
</comment>
<gene>
    <name evidence="2" type="ORF">EVAR_88491_1</name>
</gene>
<evidence type="ECO:0000313" key="3">
    <source>
        <dbReference type="Proteomes" id="UP000299102"/>
    </source>
</evidence>
<evidence type="ECO:0000313" key="2">
    <source>
        <dbReference type="EMBL" id="GBP66381.1"/>
    </source>
</evidence>
<evidence type="ECO:0000256" key="1">
    <source>
        <dbReference type="SAM" id="MobiDB-lite"/>
    </source>
</evidence>
<keyword evidence="3" id="KW-1185">Reference proteome</keyword>
<feature type="compositionally biased region" description="Polar residues" evidence="1">
    <location>
        <begin position="58"/>
        <end position="75"/>
    </location>
</feature>
<protein>
    <submittedName>
        <fullName evidence="2">Uncharacterized protein</fullName>
    </submittedName>
</protein>
<proteinExistence type="predicted"/>
<dbReference type="EMBL" id="BGZK01000955">
    <property type="protein sequence ID" value="GBP66381.1"/>
    <property type="molecule type" value="Genomic_DNA"/>
</dbReference>
<dbReference type="AlphaFoldDB" id="A0A4C1XR85"/>
<feature type="region of interest" description="Disordered" evidence="1">
    <location>
        <begin position="55"/>
        <end position="75"/>
    </location>
</feature>
<name>A0A4C1XR85_EUMVA</name>
<reference evidence="2 3" key="1">
    <citation type="journal article" date="2019" name="Commun. Biol.">
        <title>The bagworm genome reveals a unique fibroin gene that provides high tensile strength.</title>
        <authorList>
            <person name="Kono N."/>
            <person name="Nakamura H."/>
            <person name="Ohtoshi R."/>
            <person name="Tomita M."/>
            <person name="Numata K."/>
            <person name="Arakawa K."/>
        </authorList>
    </citation>
    <scope>NUCLEOTIDE SEQUENCE [LARGE SCALE GENOMIC DNA]</scope>
</reference>
<organism evidence="2 3">
    <name type="scientific">Eumeta variegata</name>
    <name type="common">Bagworm moth</name>
    <name type="synonym">Eumeta japonica</name>
    <dbReference type="NCBI Taxonomy" id="151549"/>
    <lineage>
        <taxon>Eukaryota</taxon>
        <taxon>Metazoa</taxon>
        <taxon>Ecdysozoa</taxon>
        <taxon>Arthropoda</taxon>
        <taxon>Hexapoda</taxon>
        <taxon>Insecta</taxon>
        <taxon>Pterygota</taxon>
        <taxon>Neoptera</taxon>
        <taxon>Endopterygota</taxon>
        <taxon>Lepidoptera</taxon>
        <taxon>Glossata</taxon>
        <taxon>Ditrysia</taxon>
        <taxon>Tineoidea</taxon>
        <taxon>Psychidae</taxon>
        <taxon>Oiketicinae</taxon>
        <taxon>Eumeta</taxon>
    </lineage>
</organism>
<accession>A0A4C1XR85</accession>
<dbReference type="Proteomes" id="UP000299102">
    <property type="component" value="Unassembled WGS sequence"/>
</dbReference>
<sequence>MPGGMTRPILSGGRRKRRANMIASERPFARPPATPHYSPSIPRTVKMFDIQLSPDLPPSTSIGVPSTFLSSPLAK</sequence>